<gene>
    <name evidence="2" type="ORF">ACFOWZ_47075</name>
</gene>
<name>A0ABV8CB08_9PSEU</name>
<keyword evidence="3" id="KW-1185">Reference proteome</keyword>
<dbReference type="EMBL" id="JBHRZI010000057">
    <property type="protein sequence ID" value="MFC3899076.1"/>
    <property type="molecule type" value="Genomic_DNA"/>
</dbReference>
<evidence type="ECO:0000313" key="3">
    <source>
        <dbReference type="Proteomes" id="UP001595690"/>
    </source>
</evidence>
<reference evidence="3" key="1">
    <citation type="journal article" date="2019" name="Int. J. Syst. Evol. Microbiol.">
        <title>The Global Catalogue of Microorganisms (GCM) 10K type strain sequencing project: providing services to taxonomists for standard genome sequencing and annotation.</title>
        <authorList>
            <consortium name="The Broad Institute Genomics Platform"/>
            <consortium name="The Broad Institute Genome Sequencing Center for Infectious Disease"/>
            <person name="Wu L."/>
            <person name="Ma J."/>
        </authorList>
    </citation>
    <scope>NUCLEOTIDE SEQUENCE [LARGE SCALE GENOMIC DNA]</scope>
    <source>
        <strain evidence="3">CGMCC 4.7405</strain>
    </source>
</reference>
<dbReference type="RefSeq" id="WP_382381067.1">
    <property type="nucleotide sequence ID" value="NZ_JBHRZI010000057.1"/>
</dbReference>
<feature type="compositionally biased region" description="Basic and acidic residues" evidence="1">
    <location>
        <begin position="63"/>
        <end position="72"/>
    </location>
</feature>
<feature type="region of interest" description="Disordered" evidence="1">
    <location>
        <begin position="63"/>
        <end position="101"/>
    </location>
</feature>
<sequence>MVVGIEHERMAGTERMELMRALRQTCTTGEDYQPVTEQLAEALVERCEDMIHRRELALREAEDATGDRRVARSVEPPGMCVEARSGNGRMNVGSGDDLGAR</sequence>
<dbReference type="Proteomes" id="UP001595690">
    <property type="component" value="Unassembled WGS sequence"/>
</dbReference>
<evidence type="ECO:0000256" key="1">
    <source>
        <dbReference type="SAM" id="MobiDB-lite"/>
    </source>
</evidence>
<evidence type="ECO:0000313" key="2">
    <source>
        <dbReference type="EMBL" id="MFC3899076.1"/>
    </source>
</evidence>
<accession>A0ABV8CB08</accession>
<organism evidence="2 3">
    <name type="scientific">Lentzea rhizosphaerae</name>
    <dbReference type="NCBI Taxonomy" id="2041025"/>
    <lineage>
        <taxon>Bacteria</taxon>
        <taxon>Bacillati</taxon>
        <taxon>Actinomycetota</taxon>
        <taxon>Actinomycetes</taxon>
        <taxon>Pseudonocardiales</taxon>
        <taxon>Pseudonocardiaceae</taxon>
        <taxon>Lentzea</taxon>
    </lineage>
</organism>
<protein>
    <submittedName>
        <fullName evidence="2">Uncharacterized protein</fullName>
    </submittedName>
</protein>
<comment type="caution">
    <text evidence="2">The sequence shown here is derived from an EMBL/GenBank/DDBJ whole genome shotgun (WGS) entry which is preliminary data.</text>
</comment>
<proteinExistence type="predicted"/>